<name>A0A9P0A5C3_BEMTA</name>
<dbReference type="Proteomes" id="UP001152759">
    <property type="component" value="Chromosome 10"/>
</dbReference>
<feature type="region of interest" description="Disordered" evidence="1">
    <location>
        <begin position="123"/>
        <end position="149"/>
    </location>
</feature>
<gene>
    <name evidence="2" type="ORF">BEMITA_LOCUS3129</name>
</gene>
<proteinExistence type="predicted"/>
<evidence type="ECO:0000313" key="3">
    <source>
        <dbReference type="Proteomes" id="UP001152759"/>
    </source>
</evidence>
<dbReference type="AlphaFoldDB" id="A0A9P0A5C3"/>
<evidence type="ECO:0000256" key="1">
    <source>
        <dbReference type="SAM" id="MobiDB-lite"/>
    </source>
</evidence>
<protein>
    <submittedName>
        <fullName evidence="2">Uncharacterized protein</fullName>
    </submittedName>
</protein>
<sequence length="187" mass="21698">MVAPTDRRFSLNRKQTKQLLKLRVRILTDREQITISKAVEDTKDSIRPLSSNKSQRCEDEVKSHAFLGNNLFRIGFFRLKPRIDFEFPPELRVLSPLLWVCEDFPDLKLPLETNILSDYNTRSHDRQTVKQASRTDDTQLNGKEEGEAEEEGTRVKWELILRGRGRMINCPDSRIAISCRLAGRRTG</sequence>
<reference evidence="2" key="1">
    <citation type="submission" date="2021-12" db="EMBL/GenBank/DDBJ databases">
        <authorList>
            <person name="King R."/>
        </authorList>
    </citation>
    <scope>NUCLEOTIDE SEQUENCE</scope>
</reference>
<evidence type="ECO:0000313" key="2">
    <source>
        <dbReference type="EMBL" id="CAH0383706.1"/>
    </source>
</evidence>
<accession>A0A9P0A5C3</accession>
<organism evidence="2 3">
    <name type="scientific">Bemisia tabaci</name>
    <name type="common">Sweetpotato whitefly</name>
    <name type="synonym">Aleurodes tabaci</name>
    <dbReference type="NCBI Taxonomy" id="7038"/>
    <lineage>
        <taxon>Eukaryota</taxon>
        <taxon>Metazoa</taxon>
        <taxon>Ecdysozoa</taxon>
        <taxon>Arthropoda</taxon>
        <taxon>Hexapoda</taxon>
        <taxon>Insecta</taxon>
        <taxon>Pterygota</taxon>
        <taxon>Neoptera</taxon>
        <taxon>Paraneoptera</taxon>
        <taxon>Hemiptera</taxon>
        <taxon>Sternorrhyncha</taxon>
        <taxon>Aleyrodoidea</taxon>
        <taxon>Aleyrodidae</taxon>
        <taxon>Aleyrodinae</taxon>
        <taxon>Bemisia</taxon>
    </lineage>
</organism>
<dbReference type="EMBL" id="OU963871">
    <property type="protein sequence ID" value="CAH0383706.1"/>
    <property type="molecule type" value="Genomic_DNA"/>
</dbReference>
<keyword evidence="3" id="KW-1185">Reference proteome</keyword>